<evidence type="ECO:0000256" key="1">
    <source>
        <dbReference type="SAM" id="Coils"/>
    </source>
</evidence>
<organism evidence="2 3">
    <name type="scientific">Clostridium perfringens F262</name>
    <dbReference type="NCBI Taxonomy" id="883064"/>
    <lineage>
        <taxon>Bacteria</taxon>
        <taxon>Bacillati</taxon>
        <taxon>Bacillota</taxon>
        <taxon>Clostridia</taxon>
        <taxon>Eubacteriales</taxon>
        <taxon>Clostridiaceae</taxon>
        <taxon>Clostridium</taxon>
    </lineage>
</organism>
<gene>
    <name evidence="2" type="ORF">HA1_04902</name>
</gene>
<sequence length="458" mass="55814">MIRVKEHNIINFFTWIDKSQNSDLNIIIDSYLEHNSRKWDLNLFLKLYEEYVYNLFHNMEEVDYVKTFKDFYSNKENLQYVSVEVIYKTIRLKPFLRNFKKYLCEEKMYLKINKEITEMAYQVYRRENGFVEWFEYVSINFGEKIANELNLYIKNSLNFEYMDFYDLDKVVYEVKKTRKVTEMNEFYSSIRRNALMESAKRYKRKKTIITVKHCILQVGSVKYMDFLIYLAEKNMRIEKNIPKYMWKKYIEEYCSANKIENSKSLQKEILKLTSNKKKLEEVLEKLIMRMKKEEKNIFNINRYYKCKYHAVLLFEQFNKFNKFLDDFFNDIHEFTGDVLDIYYTKEDLKRNISGYKRINEYCSLQVKKEEIPCLIIWRNENFKKEVIQLKELEHKEVFDVIKAIVIGLESSNFEEAIKSGKEEVKKIKNSKKNNYYHFEHCQIGGVGDVVKNFNMSFK</sequence>
<dbReference type="Proteomes" id="UP000005358">
    <property type="component" value="Chromosome"/>
</dbReference>
<comment type="caution">
    <text evidence="2">The sequence shown here is derived from an EMBL/GenBank/DDBJ whole genome shotgun (WGS) entry which is preliminary data.</text>
</comment>
<evidence type="ECO:0000313" key="3">
    <source>
        <dbReference type="Proteomes" id="UP000005358"/>
    </source>
</evidence>
<name>A0AAV3FE61_CLOPF</name>
<dbReference type="AlphaFoldDB" id="A0AAV3FE61"/>
<dbReference type="EMBL" id="AFES01000015">
    <property type="protein sequence ID" value="EIA17645.1"/>
    <property type="molecule type" value="Genomic_DNA"/>
</dbReference>
<feature type="coiled-coil region" evidence="1">
    <location>
        <begin position="262"/>
        <end position="296"/>
    </location>
</feature>
<reference evidence="2 3" key="1">
    <citation type="journal article" date="2012" name="PLoS ONE">
        <title>Genome Sequencing and Analysis of a Type A Clostridium perfringens Isolate from a Case of Bovine Clostridial Abomasitis.</title>
        <authorList>
            <person name="Nowell V.J."/>
            <person name="Kropinski A.M."/>
            <person name="Songer J.G."/>
            <person name="Macinnes J.I."/>
            <person name="Parreira V.R."/>
            <person name="Prescott J.F."/>
        </authorList>
    </citation>
    <scope>NUCLEOTIDE SEQUENCE [LARGE SCALE GENOMIC DNA]</scope>
    <source>
        <strain evidence="2 3">F262</strain>
    </source>
</reference>
<keyword evidence="1" id="KW-0175">Coiled coil</keyword>
<protein>
    <submittedName>
        <fullName evidence="2">Uncharacterized protein</fullName>
    </submittedName>
</protein>
<proteinExistence type="predicted"/>
<dbReference type="RefSeq" id="WP_003480719.1">
    <property type="nucleotide sequence ID" value="NZ_CM001477.1"/>
</dbReference>
<accession>A0AAV3FE61</accession>
<evidence type="ECO:0000313" key="2">
    <source>
        <dbReference type="EMBL" id="EIA17645.1"/>
    </source>
</evidence>